<sequence length="986" mass="108782">MTGEDKAQPSDEVTLVVDPDAPDEDDPGTPPSVGRYLLLEQIGEGGMGTVYSAFDPELERTVAIKLMYASGSADRLRREAQAIARVSHHPNVISVHDVGYFEFGPKLGVFMVMELIDGLDLDAWVTQEQRTWREVIGVFAQAGRGLEAAHAEGVVHRDFKPSNVLIDRRGRVHVLDFGLARGVEQDAPPREDPGPEAATTLSSGESPSSDSGTFQTADSGSRSRSAVSPSTVPGSGARSVVGAGSDLLSRPLTRHGAIMGTPRFMSPEQHRTSVVDARSDQYSFCLALYIALYNKRPFERYERKLDLLAAAKEAGINDWDGPGVPDHVEQALRRGLDPKPDLRFPDMGALVRALDNDPSIRRRRRLASAGVVTTLAAILAAGLGWNRHAVSACEDQSGWIGEAWGPAPQRAVEAAFAAVDRPYAATALAQVHAELDGYAQELGQTRAQLCLDEHRGSLEGSIATARMRCLDERREQLGAVVERLRDADATLVEHTVDVLSALPKIAPCAEIVEYADNASVDPKLRAQIERDLFGLRLTAAQGREQQALDELDPVIARARELGDPHTLTLVLAHGGEMVGSARRQQRAEELLSEAVLLAERHGEHDLSIDALTSLTMTTKDLRGRWDDAERTLDLAEAKYQREPGGRRGDWYFHYLRGGLHIQHSRWDEALAESLIAIEGVRAEGSAFELAKVLQATALEEVELGKIDEAKAHVSESIEIRARLYGLDHPNLMYPYRTLSRIAVKQGEFADAIAHLDRVIELGRRHHGHNAPGLVEPHNEKARIMRRLGRYEQALAIYDESRRLRAVNADPTSEILRLESQVLLRLRRPERALEAAEDALDRHREELGPDEQVPWLRARFVMHRGEALLALGRHDEALIDFERAAELRAAEKRDGLLIRIWTDEGACRLAQGQREGAAKAYERARAHMEADHETDLRTQGQLYLGLAKLSDDPSASRAWADKAIAAFEDHGGDDDLADEVRDWIANE</sequence>
<dbReference type="EMBL" id="PVNK01000190">
    <property type="protein sequence ID" value="PRP93187.1"/>
    <property type="molecule type" value="Genomic_DNA"/>
</dbReference>
<dbReference type="PROSITE" id="PS50011">
    <property type="entry name" value="PROTEIN_KINASE_DOM"/>
    <property type="match status" value="1"/>
</dbReference>
<dbReference type="GO" id="GO:0004674">
    <property type="term" value="F:protein serine/threonine kinase activity"/>
    <property type="evidence" value="ECO:0007669"/>
    <property type="project" value="UniProtKB-EC"/>
</dbReference>
<keyword evidence="2 6" id="KW-0547">Nucleotide-binding</keyword>
<evidence type="ECO:0000313" key="10">
    <source>
        <dbReference type="Proteomes" id="UP000237968"/>
    </source>
</evidence>
<evidence type="ECO:0000313" key="9">
    <source>
        <dbReference type="EMBL" id="PRP93187.1"/>
    </source>
</evidence>
<dbReference type="PROSITE" id="PS50005">
    <property type="entry name" value="TPR"/>
    <property type="match status" value="1"/>
</dbReference>
<dbReference type="SUPFAM" id="SSF56112">
    <property type="entry name" value="Protein kinase-like (PK-like)"/>
    <property type="match status" value="1"/>
</dbReference>
<evidence type="ECO:0000256" key="6">
    <source>
        <dbReference type="PROSITE-ProRule" id="PRU10141"/>
    </source>
</evidence>
<dbReference type="InterPro" id="IPR017441">
    <property type="entry name" value="Protein_kinase_ATP_BS"/>
</dbReference>
<keyword evidence="1 9" id="KW-0808">Transferase</keyword>
<evidence type="ECO:0000256" key="7">
    <source>
        <dbReference type="SAM" id="MobiDB-lite"/>
    </source>
</evidence>
<feature type="binding site" evidence="6">
    <location>
        <position position="65"/>
    </location>
    <ligand>
        <name>ATP</name>
        <dbReference type="ChEBI" id="CHEBI:30616"/>
    </ligand>
</feature>
<keyword evidence="5" id="KW-0802">TPR repeat</keyword>
<reference evidence="9 10" key="1">
    <citation type="submission" date="2018-03" db="EMBL/GenBank/DDBJ databases">
        <title>Draft Genome Sequences of the Obligatory Marine Myxobacteria Enhygromyxa salina SWB005.</title>
        <authorList>
            <person name="Poehlein A."/>
            <person name="Moghaddam J.A."/>
            <person name="Harms H."/>
            <person name="Alanjari M."/>
            <person name="Koenig G.M."/>
            <person name="Daniel R."/>
            <person name="Schaeberle T.F."/>
        </authorList>
    </citation>
    <scope>NUCLEOTIDE SEQUENCE [LARGE SCALE GENOMIC DNA]</scope>
    <source>
        <strain evidence="9 10">SWB005</strain>
    </source>
</reference>
<comment type="caution">
    <text evidence="9">The sequence shown here is derived from an EMBL/GenBank/DDBJ whole genome shotgun (WGS) entry which is preliminary data.</text>
</comment>
<evidence type="ECO:0000256" key="1">
    <source>
        <dbReference type="ARBA" id="ARBA00022679"/>
    </source>
</evidence>
<keyword evidence="3 9" id="KW-0418">Kinase</keyword>
<dbReference type="InterPro" id="IPR011009">
    <property type="entry name" value="Kinase-like_dom_sf"/>
</dbReference>
<dbReference type="InterPro" id="IPR008271">
    <property type="entry name" value="Ser/Thr_kinase_AS"/>
</dbReference>
<feature type="compositionally biased region" description="Basic and acidic residues" evidence="7">
    <location>
        <begin position="183"/>
        <end position="193"/>
    </location>
</feature>
<proteinExistence type="predicted"/>
<dbReference type="EC" id="2.7.11.1" evidence="9"/>
<dbReference type="RefSeq" id="WP_106393727.1">
    <property type="nucleotide sequence ID" value="NZ_PVNK01000190.1"/>
</dbReference>
<dbReference type="PANTHER" id="PTHR43289">
    <property type="entry name" value="MITOGEN-ACTIVATED PROTEIN KINASE KINASE KINASE 20-RELATED"/>
    <property type="match status" value="1"/>
</dbReference>
<dbReference type="PROSITE" id="PS00107">
    <property type="entry name" value="PROTEIN_KINASE_ATP"/>
    <property type="match status" value="1"/>
</dbReference>
<evidence type="ECO:0000256" key="2">
    <source>
        <dbReference type="ARBA" id="ARBA00022741"/>
    </source>
</evidence>
<dbReference type="Gene3D" id="1.25.40.10">
    <property type="entry name" value="Tetratricopeptide repeat domain"/>
    <property type="match status" value="2"/>
</dbReference>
<dbReference type="AlphaFoldDB" id="A0A2S9XK26"/>
<dbReference type="CDD" id="cd14014">
    <property type="entry name" value="STKc_PknB_like"/>
    <property type="match status" value="1"/>
</dbReference>
<dbReference type="Pfam" id="PF13181">
    <property type="entry name" value="TPR_8"/>
    <property type="match status" value="1"/>
</dbReference>
<keyword evidence="4 6" id="KW-0067">ATP-binding</keyword>
<dbReference type="PROSITE" id="PS00108">
    <property type="entry name" value="PROTEIN_KINASE_ST"/>
    <property type="match status" value="1"/>
</dbReference>
<dbReference type="InterPro" id="IPR011990">
    <property type="entry name" value="TPR-like_helical_dom_sf"/>
</dbReference>
<evidence type="ECO:0000256" key="5">
    <source>
        <dbReference type="PROSITE-ProRule" id="PRU00339"/>
    </source>
</evidence>
<evidence type="ECO:0000256" key="4">
    <source>
        <dbReference type="ARBA" id="ARBA00022840"/>
    </source>
</evidence>
<feature type="repeat" description="TPR" evidence="5">
    <location>
        <begin position="857"/>
        <end position="890"/>
    </location>
</feature>
<feature type="compositionally biased region" description="Low complexity" evidence="7">
    <location>
        <begin position="202"/>
        <end position="211"/>
    </location>
</feature>
<feature type="compositionally biased region" description="Low complexity" evidence="7">
    <location>
        <begin position="219"/>
        <end position="245"/>
    </location>
</feature>
<dbReference type="Gene3D" id="1.10.510.10">
    <property type="entry name" value="Transferase(Phosphotransferase) domain 1"/>
    <property type="match status" value="1"/>
</dbReference>
<dbReference type="InterPro" id="IPR000719">
    <property type="entry name" value="Prot_kinase_dom"/>
</dbReference>
<feature type="domain" description="Protein kinase" evidence="8">
    <location>
        <begin position="36"/>
        <end position="360"/>
    </location>
</feature>
<dbReference type="GO" id="GO:0005524">
    <property type="term" value="F:ATP binding"/>
    <property type="evidence" value="ECO:0007669"/>
    <property type="project" value="UniProtKB-UniRule"/>
</dbReference>
<evidence type="ECO:0000259" key="8">
    <source>
        <dbReference type="PROSITE" id="PS50011"/>
    </source>
</evidence>
<dbReference type="OrthoDB" id="9801841at2"/>
<dbReference type="SUPFAM" id="SSF48452">
    <property type="entry name" value="TPR-like"/>
    <property type="match status" value="3"/>
</dbReference>
<protein>
    <submittedName>
        <fullName evidence="9">Serine/threonine-protein kinase PknB</fullName>
        <ecNumber evidence="9">2.7.11.1</ecNumber>
    </submittedName>
</protein>
<keyword evidence="10" id="KW-1185">Reference proteome</keyword>
<dbReference type="Proteomes" id="UP000237968">
    <property type="component" value="Unassembled WGS sequence"/>
</dbReference>
<name>A0A2S9XK26_9BACT</name>
<dbReference type="PANTHER" id="PTHR43289:SF6">
    <property type="entry name" value="SERINE_THREONINE-PROTEIN KINASE NEKL-3"/>
    <property type="match status" value="1"/>
</dbReference>
<dbReference type="InterPro" id="IPR019734">
    <property type="entry name" value="TPR_rpt"/>
</dbReference>
<gene>
    <name evidence="9" type="primary">pknB_20</name>
    <name evidence="9" type="ORF">ENSA5_44540</name>
</gene>
<dbReference type="Gene3D" id="3.30.200.20">
    <property type="entry name" value="Phosphorylase Kinase, domain 1"/>
    <property type="match status" value="1"/>
</dbReference>
<evidence type="ECO:0000256" key="3">
    <source>
        <dbReference type="ARBA" id="ARBA00022777"/>
    </source>
</evidence>
<organism evidence="9 10">
    <name type="scientific">Enhygromyxa salina</name>
    <dbReference type="NCBI Taxonomy" id="215803"/>
    <lineage>
        <taxon>Bacteria</taxon>
        <taxon>Pseudomonadati</taxon>
        <taxon>Myxococcota</taxon>
        <taxon>Polyangia</taxon>
        <taxon>Nannocystales</taxon>
        <taxon>Nannocystaceae</taxon>
        <taxon>Enhygromyxa</taxon>
    </lineage>
</organism>
<dbReference type="SMART" id="SM00028">
    <property type="entry name" value="TPR"/>
    <property type="match status" value="6"/>
</dbReference>
<dbReference type="Pfam" id="PF00069">
    <property type="entry name" value="Pkinase"/>
    <property type="match status" value="1"/>
</dbReference>
<dbReference type="Pfam" id="PF13424">
    <property type="entry name" value="TPR_12"/>
    <property type="match status" value="2"/>
</dbReference>
<accession>A0A2S9XK26</accession>
<feature type="region of interest" description="Disordered" evidence="7">
    <location>
        <begin position="1"/>
        <end position="33"/>
    </location>
</feature>
<feature type="region of interest" description="Disordered" evidence="7">
    <location>
        <begin position="183"/>
        <end position="246"/>
    </location>
</feature>